<organism evidence="5 6">
    <name type="scientific">Epichloe festucae (strain Fl1)</name>
    <dbReference type="NCBI Taxonomy" id="877507"/>
    <lineage>
        <taxon>Eukaryota</taxon>
        <taxon>Fungi</taxon>
        <taxon>Dikarya</taxon>
        <taxon>Ascomycota</taxon>
        <taxon>Pezizomycotina</taxon>
        <taxon>Sordariomycetes</taxon>
        <taxon>Hypocreomycetidae</taxon>
        <taxon>Hypocreales</taxon>
        <taxon>Clavicipitaceae</taxon>
        <taxon>Epichloe</taxon>
    </lineage>
</organism>
<proteinExistence type="inferred from homology"/>
<dbReference type="OrthoDB" id="21573at2759"/>
<dbReference type="GO" id="GO:0003743">
    <property type="term" value="F:translation initiation factor activity"/>
    <property type="evidence" value="ECO:0007669"/>
    <property type="project" value="UniProtKB-KW"/>
</dbReference>
<reference evidence="5 6" key="1">
    <citation type="journal article" date="2018" name="PLoS Genet.">
        <title>Repeat elements organise 3D genome structure and mediate transcription in the filamentous fungus Epichloe festucae.</title>
        <authorList>
            <person name="Winter D.J."/>
            <person name="Ganley A.R.D."/>
            <person name="Young C.A."/>
            <person name="Liachko I."/>
            <person name="Schardl C.L."/>
            <person name="Dupont P.Y."/>
            <person name="Berry D."/>
            <person name="Ram A."/>
            <person name="Scott B."/>
            <person name="Cox M.P."/>
        </authorList>
    </citation>
    <scope>NUCLEOTIDE SEQUENCE [LARGE SCALE GENOMIC DNA]</scope>
    <source>
        <strain evidence="5 6">Fl1</strain>
    </source>
</reference>
<evidence type="ECO:0000313" key="5">
    <source>
        <dbReference type="EMBL" id="QPH04018.1"/>
    </source>
</evidence>
<keyword evidence="2" id="KW-0396">Initiation factor</keyword>
<gene>
    <name evidence="5" type="ORF">C2857_000616</name>
</gene>
<sequence length="335" mass="36831">MVKLERNFGGGEQPRGFPGNQKSPCACGPAAHTTMRPAQCIHSSRKALCRVVLVSPIERTRLLPVPASASASASATLTTTTTTRRSRTTILLPPQPPRARAYASKPHPPARGPRGPTSAAAKEQVARDERGFDKRYTTQRDIERSGRDRPPQDHEITDPQVMVVDRGADDAAAEGPLRTQFVLSRLEPHESLRMTQPYVPADADKGRPEPQFAVCKIVDKREEYERRKQLRGKGNKAAAAAARPRTKELELTWAIAEHDLATKMRQMGGFLAKGLRVDVLVARKKGGRQVDGKEAESVVKRIRDEVERNEGREVKPATGLAGGTMKFYLEGKPAK</sequence>
<evidence type="ECO:0000256" key="1">
    <source>
        <dbReference type="ARBA" id="ARBA00005439"/>
    </source>
</evidence>
<evidence type="ECO:0000256" key="4">
    <source>
        <dbReference type="SAM" id="MobiDB-lite"/>
    </source>
</evidence>
<keyword evidence="6" id="KW-1185">Reference proteome</keyword>
<evidence type="ECO:0000313" key="6">
    <source>
        <dbReference type="Proteomes" id="UP000594364"/>
    </source>
</evidence>
<dbReference type="Gene3D" id="3.30.110.10">
    <property type="entry name" value="Translation initiation factor 3 (IF-3), C-terminal domain"/>
    <property type="match status" value="1"/>
</dbReference>
<dbReference type="GO" id="GO:0070124">
    <property type="term" value="P:mitochondrial translational initiation"/>
    <property type="evidence" value="ECO:0007669"/>
    <property type="project" value="TreeGrafter"/>
</dbReference>
<dbReference type="InterPro" id="IPR001288">
    <property type="entry name" value="Translation_initiation_fac_3"/>
</dbReference>
<dbReference type="SUPFAM" id="SSF55200">
    <property type="entry name" value="Translation initiation factor IF3, C-terminal domain"/>
    <property type="match status" value="1"/>
</dbReference>
<accession>A0A7S9KU17</accession>
<keyword evidence="3" id="KW-0648">Protein biosynthesis</keyword>
<dbReference type="AlphaFoldDB" id="A0A7S9KU17"/>
<dbReference type="Proteomes" id="UP000594364">
    <property type="component" value="Chromosome 4"/>
</dbReference>
<protein>
    <recommendedName>
        <fullName evidence="7">Translation initiation factor IF-3</fullName>
    </recommendedName>
</protein>
<evidence type="ECO:0000256" key="3">
    <source>
        <dbReference type="ARBA" id="ARBA00022917"/>
    </source>
</evidence>
<dbReference type="GO" id="GO:0032790">
    <property type="term" value="P:ribosome disassembly"/>
    <property type="evidence" value="ECO:0007669"/>
    <property type="project" value="TreeGrafter"/>
</dbReference>
<evidence type="ECO:0000256" key="2">
    <source>
        <dbReference type="ARBA" id="ARBA00022540"/>
    </source>
</evidence>
<feature type="compositionally biased region" description="Low complexity" evidence="4">
    <location>
        <begin position="67"/>
        <end position="83"/>
    </location>
</feature>
<dbReference type="EMBL" id="CP031388">
    <property type="protein sequence ID" value="QPH04018.1"/>
    <property type="molecule type" value="Genomic_DNA"/>
</dbReference>
<dbReference type="GO" id="GO:0043022">
    <property type="term" value="F:ribosome binding"/>
    <property type="evidence" value="ECO:0007669"/>
    <property type="project" value="TreeGrafter"/>
</dbReference>
<dbReference type="PANTHER" id="PTHR10938:SF0">
    <property type="entry name" value="TRANSLATION INITIATION FACTOR IF-3, MITOCHONDRIAL"/>
    <property type="match status" value="1"/>
</dbReference>
<dbReference type="InterPro" id="IPR036788">
    <property type="entry name" value="T_IF-3_C_sf"/>
</dbReference>
<feature type="region of interest" description="Disordered" evidence="4">
    <location>
        <begin position="66"/>
        <end position="160"/>
    </location>
</feature>
<dbReference type="GO" id="GO:0005739">
    <property type="term" value="C:mitochondrion"/>
    <property type="evidence" value="ECO:0007669"/>
    <property type="project" value="TreeGrafter"/>
</dbReference>
<name>A0A7S9KU17_EPIFF</name>
<feature type="compositionally biased region" description="Basic and acidic residues" evidence="4">
    <location>
        <begin position="124"/>
        <end position="157"/>
    </location>
</feature>
<dbReference type="PANTHER" id="PTHR10938">
    <property type="entry name" value="TRANSLATION INITIATION FACTOR IF-3"/>
    <property type="match status" value="1"/>
</dbReference>
<evidence type="ECO:0008006" key="7">
    <source>
        <dbReference type="Google" id="ProtNLM"/>
    </source>
</evidence>
<feature type="region of interest" description="Disordered" evidence="4">
    <location>
        <begin position="1"/>
        <end position="22"/>
    </location>
</feature>
<comment type="similarity">
    <text evidence="1">Belongs to the IF-3 family.</text>
</comment>